<dbReference type="Proteomes" id="UP000006701">
    <property type="component" value="Unassembled WGS sequence"/>
</dbReference>
<evidence type="ECO:0000256" key="3">
    <source>
        <dbReference type="ARBA" id="ARBA00006972"/>
    </source>
</evidence>
<dbReference type="RefSeq" id="XP_001273064.1">
    <property type="nucleotide sequence ID" value="XM_001273063.1"/>
</dbReference>
<dbReference type="GO" id="GO:0005829">
    <property type="term" value="C:cytosol"/>
    <property type="evidence" value="ECO:0007669"/>
    <property type="project" value="GOC"/>
</dbReference>
<gene>
    <name evidence="12" type="ORF">ACLA_093370</name>
</gene>
<dbReference type="STRING" id="344612.A1CFI9"/>
<name>A1CFI9_ASPCL</name>
<dbReference type="GO" id="GO:0048203">
    <property type="term" value="P:vesicle targeting, trans-Golgi to endosome"/>
    <property type="evidence" value="ECO:0007669"/>
    <property type="project" value="EnsemblFungi"/>
</dbReference>
<keyword evidence="8" id="KW-0968">Cytoplasmic vesicle</keyword>
<keyword evidence="6" id="KW-0333">Golgi apparatus</keyword>
<dbReference type="GO" id="GO:0030121">
    <property type="term" value="C:AP-1 adaptor complex"/>
    <property type="evidence" value="ECO:0007669"/>
    <property type="project" value="EnsemblFungi"/>
</dbReference>
<dbReference type="InterPro" id="IPR044733">
    <property type="entry name" value="AP1_sigma"/>
</dbReference>
<protein>
    <recommendedName>
        <fullName evidence="9">AP-1 complex subunit sigma-1</fullName>
    </recommendedName>
    <alternativeName>
        <fullName evidence="10">Sigma1-adaptin</fullName>
    </alternativeName>
</protein>
<dbReference type="GeneID" id="4704896"/>
<evidence type="ECO:0000256" key="6">
    <source>
        <dbReference type="ARBA" id="ARBA00023034"/>
    </source>
</evidence>
<accession>A1CFI9</accession>
<evidence type="ECO:0000259" key="11">
    <source>
        <dbReference type="Pfam" id="PF01217"/>
    </source>
</evidence>
<dbReference type="SUPFAM" id="SSF64356">
    <property type="entry name" value="SNARE-like"/>
    <property type="match status" value="1"/>
</dbReference>
<dbReference type="InterPro" id="IPR016635">
    <property type="entry name" value="AP_complex_ssu"/>
</dbReference>
<dbReference type="VEuPathDB" id="FungiDB:ACLA_093370"/>
<dbReference type="Gene3D" id="3.30.450.60">
    <property type="match status" value="1"/>
</dbReference>
<dbReference type="GO" id="GO:0015031">
    <property type="term" value="P:protein transport"/>
    <property type="evidence" value="ECO:0007669"/>
    <property type="project" value="UniProtKB-KW"/>
</dbReference>
<dbReference type="eggNOG" id="KOG0934">
    <property type="taxonomic scope" value="Eukaryota"/>
</dbReference>
<dbReference type="OrthoDB" id="371463at2759"/>
<dbReference type="AlphaFoldDB" id="A1CFI9"/>
<dbReference type="OMA" id="KAYHILD"/>
<dbReference type="PANTHER" id="PTHR11753">
    <property type="entry name" value="ADAPTOR COMPLEXES SMALL SUBUNIT FAMILY"/>
    <property type="match status" value="1"/>
</dbReference>
<evidence type="ECO:0000313" key="12">
    <source>
        <dbReference type="EMBL" id="EAW11638.1"/>
    </source>
</evidence>
<dbReference type="GO" id="GO:0006896">
    <property type="term" value="P:Golgi to vacuole transport"/>
    <property type="evidence" value="ECO:0007669"/>
    <property type="project" value="EnsemblFungi"/>
</dbReference>
<evidence type="ECO:0000256" key="1">
    <source>
        <dbReference type="ARBA" id="ARBA00004555"/>
    </source>
</evidence>
<dbReference type="InterPro" id="IPR022775">
    <property type="entry name" value="AP_mu_sigma_su"/>
</dbReference>
<dbReference type="KEGG" id="act:ACLA_093370"/>
<evidence type="ECO:0000256" key="10">
    <source>
        <dbReference type="ARBA" id="ARBA00081706"/>
    </source>
</evidence>
<keyword evidence="4" id="KW-0813">Transport</keyword>
<reference evidence="12 13" key="1">
    <citation type="journal article" date="2008" name="PLoS Genet.">
        <title>Genomic islands in the pathogenic filamentous fungus Aspergillus fumigatus.</title>
        <authorList>
            <person name="Fedorova N.D."/>
            <person name="Khaldi N."/>
            <person name="Joardar V.S."/>
            <person name="Maiti R."/>
            <person name="Amedeo P."/>
            <person name="Anderson M.J."/>
            <person name="Crabtree J."/>
            <person name="Silva J.C."/>
            <person name="Badger J.H."/>
            <person name="Albarraq A."/>
            <person name="Angiuoli S."/>
            <person name="Bussey H."/>
            <person name="Bowyer P."/>
            <person name="Cotty P.J."/>
            <person name="Dyer P.S."/>
            <person name="Egan A."/>
            <person name="Galens K."/>
            <person name="Fraser-Liggett C.M."/>
            <person name="Haas B.J."/>
            <person name="Inman J.M."/>
            <person name="Kent R."/>
            <person name="Lemieux S."/>
            <person name="Malavazi I."/>
            <person name="Orvis J."/>
            <person name="Roemer T."/>
            <person name="Ronning C.M."/>
            <person name="Sundaram J.P."/>
            <person name="Sutton G."/>
            <person name="Turner G."/>
            <person name="Venter J.C."/>
            <person name="White O.R."/>
            <person name="Whitty B.R."/>
            <person name="Youngman P."/>
            <person name="Wolfe K.H."/>
            <person name="Goldman G.H."/>
            <person name="Wortman J.R."/>
            <person name="Jiang B."/>
            <person name="Denning D.W."/>
            <person name="Nierman W.C."/>
        </authorList>
    </citation>
    <scope>NUCLEOTIDE SEQUENCE [LARGE SCALE GENOMIC DNA]</scope>
    <source>
        <strain evidence="13">ATCC 1007 / CBS 513.65 / DSM 816 / NCTC 3887 / NRRL 1</strain>
    </source>
</reference>
<feature type="domain" description="AP complex mu/sigma subunit" evidence="11">
    <location>
        <begin position="3"/>
        <end position="142"/>
    </location>
</feature>
<evidence type="ECO:0000256" key="4">
    <source>
        <dbReference type="ARBA" id="ARBA00022448"/>
    </source>
</evidence>
<dbReference type="InterPro" id="IPR011012">
    <property type="entry name" value="Longin-like_dom_sf"/>
</dbReference>
<proteinExistence type="inferred from homology"/>
<comment type="subcellular location">
    <subcellularLocation>
        <location evidence="2">Cytoplasmic vesicle</location>
        <location evidence="2">Clathrin-coated vesicle membrane</location>
    </subcellularLocation>
    <subcellularLocation>
        <location evidence="1">Golgi apparatus</location>
    </subcellularLocation>
</comment>
<dbReference type="CDD" id="cd14831">
    <property type="entry name" value="AP1_sigma"/>
    <property type="match status" value="1"/>
</dbReference>
<sequence length="208" mass="23837">MAIHYLILLSRQGKVRLAKWFTTLSPKEKAKIIKDVTQLVLSRRTRMCNFLEYKDTKVVYRRYASLFFIAGCASTDNELITLEVVHRYVEQMDKYYGNVCELDIIFNFQKAYFILDELLLAGEMQESSKKNVLRCISQQDSLEDVEVSLVPPGLCLYFVFTYIAANMGFEHVNSQIIHFPPIIGRPSTVYPPLGLGHTLVAMPILSQA</sequence>
<dbReference type="FunFam" id="3.30.450.60:FF:000007">
    <property type="entry name" value="AP complex subunit sigma"/>
    <property type="match status" value="1"/>
</dbReference>
<dbReference type="EMBL" id="DS027052">
    <property type="protein sequence ID" value="EAW11638.1"/>
    <property type="molecule type" value="Genomic_DNA"/>
</dbReference>
<evidence type="ECO:0000256" key="8">
    <source>
        <dbReference type="ARBA" id="ARBA00023329"/>
    </source>
</evidence>
<evidence type="ECO:0000256" key="2">
    <source>
        <dbReference type="ARBA" id="ARBA00004640"/>
    </source>
</evidence>
<dbReference type="Pfam" id="PF01217">
    <property type="entry name" value="Clat_adaptor_s"/>
    <property type="match status" value="1"/>
</dbReference>
<comment type="similarity">
    <text evidence="3">Belongs to the adaptor complexes small subunit family.</text>
</comment>
<evidence type="ECO:0000256" key="7">
    <source>
        <dbReference type="ARBA" id="ARBA00023136"/>
    </source>
</evidence>
<keyword evidence="5" id="KW-0653">Protein transport</keyword>
<dbReference type="GO" id="GO:0035615">
    <property type="term" value="F:clathrin adaptor activity"/>
    <property type="evidence" value="ECO:0007669"/>
    <property type="project" value="InterPro"/>
</dbReference>
<evidence type="ECO:0000313" key="13">
    <source>
        <dbReference type="Proteomes" id="UP000006701"/>
    </source>
</evidence>
<dbReference type="HOGENOM" id="CLU_061221_0_0_1"/>
<evidence type="ECO:0000256" key="5">
    <source>
        <dbReference type="ARBA" id="ARBA00022927"/>
    </source>
</evidence>
<organism evidence="12 13">
    <name type="scientific">Aspergillus clavatus (strain ATCC 1007 / CBS 513.65 / DSM 816 / NCTC 3887 / NRRL 1 / QM 1276 / 107)</name>
    <dbReference type="NCBI Taxonomy" id="344612"/>
    <lineage>
        <taxon>Eukaryota</taxon>
        <taxon>Fungi</taxon>
        <taxon>Dikarya</taxon>
        <taxon>Ascomycota</taxon>
        <taxon>Pezizomycotina</taxon>
        <taxon>Eurotiomycetes</taxon>
        <taxon>Eurotiomycetidae</taxon>
        <taxon>Eurotiales</taxon>
        <taxon>Aspergillaceae</taxon>
        <taxon>Aspergillus</taxon>
        <taxon>Aspergillus subgen. Fumigati</taxon>
    </lineage>
</organism>
<keyword evidence="13" id="KW-1185">Reference proteome</keyword>
<keyword evidence="7" id="KW-0472">Membrane</keyword>
<evidence type="ECO:0000256" key="9">
    <source>
        <dbReference type="ARBA" id="ARBA00074180"/>
    </source>
</evidence>